<dbReference type="Proteomes" id="UP000050864">
    <property type="component" value="Unassembled WGS sequence"/>
</dbReference>
<comment type="caution">
    <text evidence="2">The sequence shown here is derived from an EMBL/GenBank/DDBJ whole genome shotgun (WGS) entry which is preliminary data.</text>
</comment>
<dbReference type="EMBL" id="LDJI01000020">
    <property type="protein sequence ID" value="KRG63692.1"/>
    <property type="molecule type" value="Genomic_DNA"/>
</dbReference>
<feature type="chain" id="PRO_5006393370" description="Tetratricopeptide repeat protein" evidence="1">
    <location>
        <begin position="25"/>
        <end position="212"/>
    </location>
</feature>
<evidence type="ECO:0008006" key="4">
    <source>
        <dbReference type="Google" id="ProtNLM"/>
    </source>
</evidence>
<keyword evidence="3" id="KW-1185">Reference proteome</keyword>
<dbReference type="PATRIC" id="fig|405444.3.peg.1232"/>
<protein>
    <recommendedName>
        <fullName evidence="4">Tetratricopeptide repeat protein</fullName>
    </recommendedName>
</protein>
<dbReference type="STRING" id="405444.ABB26_10750"/>
<evidence type="ECO:0000313" key="2">
    <source>
        <dbReference type="EMBL" id="KRG63692.1"/>
    </source>
</evidence>
<sequence length="212" mass="23383">MGVMSRMAAGTALLVGLAVSNVQAQSLPKLVEFYFDEDAAAKPIHAVPPEQADAVDQLMKLRERGRKGVEATAQLASIAYGEGRDELGARLYQEALAAVAENSVQARSLRWNQGWDLYRRGDAEGALGLWLKAGENTRGNPSWMPPTLALVLWKLDRKDEAVGWFAAAVRTEPEQWSDTNRFAQLLPTWKDAERSQLAEVQQSWAANPPAWP</sequence>
<dbReference type="OrthoDB" id="5974438at2"/>
<feature type="signal peptide" evidence="1">
    <location>
        <begin position="1"/>
        <end position="24"/>
    </location>
</feature>
<name>A0A0R0C180_9GAMM</name>
<keyword evidence="1" id="KW-0732">Signal</keyword>
<dbReference type="Gene3D" id="1.25.40.10">
    <property type="entry name" value="Tetratricopeptide repeat domain"/>
    <property type="match status" value="1"/>
</dbReference>
<dbReference type="InterPro" id="IPR011990">
    <property type="entry name" value="TPR-like_helical_dom_sf"/>
</dbReference>
<dbReference type="AlphaFoldDB" id="A0A0R0C180"/>
<evidence type="ECO:0000313" key="3">
    <source>
        <dbReference type="Proteomes" id="UP000050864"/>
    </source>
</evidence>
<reference evidence="2 3" key="1">
    <citation type="submission" date="2015-05" db="EMBL/GenBank/DDBJ databases">
        <title>Genome sequencing and analysis of members of genus Stenotrophomonas.</title>
        <authorList>
            <person name="Patil P.P."/>
            <person name="Midha S."/>
            <person name="Patil P.B."/>
        </authorList>
    </citation>
    <scope>NUCLEOTIDE SEQUENCE [LARGE SCALE GENOMIC DNA]</scope>
    <source>
        <strain evidence="2 3">DSM 18929</strain>
    </source>
</reference>
<dbReference type="SUPFAM" id="SSF48452">
    <property type="entry name" value="TPR-like"/>
    <property type="match status" value="1"/>
</dbReference>
<gene>
    <name evidence="2" type="ORF">ABB26_10750</name>
</gene>
<evidence type="ECO:0000256" key="1">
    <source>
        <dbReference type="SAM" id="SignalP"/>
    </source>
</evidence>
<proteinExistence type="predicted"/>
<organism evidence="2 3">
    <name type="scientific">Stenotrophomonas humi</name>
    <dbReference type="NCBI Taxonomy" id="405444"/>
    <lineage>
        <taxon>Bacteria</taxon>
        <taxon>Pseudomonadati</taxon>
        <taxon>Pseudomonadota</taxon>
        <taxon>Gammaproteobacteria</taxon>
        <taxon>Lysobacterales</taxon>
        <taxon>Lysobacteraceae</taxon>
        <taxon>Stenotrophomonas</taxon>
    </lineage>
</organism>
<accession>A0A0R0C180</accession>
<dbReference type="RefSeq" id="WP_057633944.1">
    <property type="nucleotide sequence ID" value="NZ_LDJI01000020.1"/>
</dbReference>